<protein>
    <recommendedName>
        <fullName evidence="6">Cobalamin biosynthesis protein CobQ</fullName>
    </recommendedName>
</protein>
<comment type="caution">
    <text evidence="4">The sequence shown here is derived from an EMBL/GenBank/DDBJ whole genome shotgun (WGS) entry which is preliminary data.</text>
</comment>
<dbReference type="SUPFAM" id="SSF52540">
    <property type="entry name" value="P-loop containing nucleoside triphosphate hydrolases"/>
    <property type="match status" value="1"/>
</dbReference>
<dbReference type="GO" id="GO:0005524">
    <property type="term" value="F:ATP binding"/>
    <property type="evidence" value="ECO:0007669"/>
    <property type="project" value="UniProtKB-KW"/>
</dbReference>
<dbReference type="Gene3D" id="3.40.50.300">
    <property type="entry name" value="P-loop containing nucleotide triphosphate hydrolases"/>
    <property type="match status" value="1"/>
</dbReference>
<reference evidence="4 5" key="1">
    <citation type="journal article" date="2019" name="Syst. Appl. Microbiol.">
        <title>Characterization of Bifidobacterium species in feaces of the Egyptian fruit bat: Description of B. vespertilionis sp. nov. and B. rousetti sp. nov.</title>
        <authorList>
            <person name="Modesto M."/>
            <person name="Satti M."/>
            <person name="Watanabe K."/>
            <person name="Puglisi E."/>
            <person name="Morelli L."/>
            <person name="Huang C.-H."/>
            <person name="Liou J.-S."/>
            <person name="Miyashita M."/>
            <person name="Tamura T."/>
            <person name="Saito S."/>
            <person name="Mori K."/>
            <person name="Huang L."/>
            <person name="Sciavilla P."/>
            <person name="Sandri C."/>
            <person name="Spiezio C."/>
            <person name="Vitali F."/>
            <person name="Cavalieri D."/>
            <person name="Perpetuini G."/>
            <person name="Tofalo R."/>
            <person name="Bonetti A."/>
            <person name="Arita M."/>
            <person name="Mattarelli P."/>
        </authorList>
    </citation>
    <scope>NUCLEOTIDE SEQUENCE [LARGE SCALE GENOMIC DNA]</scope>
    <source>
        <strain evidence="4 5">RST27</strain>
    </source>
</reference>
<dbReference type="EMBL" id="RZJP01000002">
    <property type="protein sequence ID" value="KAA8816438.1"/>
    <property type="molecule type" value="Genomic_DNA"/>
</dbReference>
<dbReference type="GO" id="GO:0016887">
    <property type="term" value="F:ATP hydrolysis activity"/>
    <property type="evidence" value="ECO:0007669"/>
    <property type="project" value="TreeGrafter"/>
</dbReference>
<organism evidence="4 5">
    <name type="scientific">Bifidobacterium callitrichos</name>
    <dbReference type="NCBI Taxonomy" id="762209"/>
    <lineage>
        <taxon>Bacteria</taxon>
        <taxon>Bacillati</taxon>
        <taxon>Actinomycetota</taxon>
        <taxon>Actinomycetes</taxon>
        <taxon>Bifidobacteriales</taxon>
        <taxon>Bifidobacteriaceae</taxon>
        <taxon>Bifidobacterium</taxon>
    </lineage>
</organism>
<proteinExistence type="predicted"/>
<name>A0A5M9ZCI4_9BIFI</name>
<evidence type="ECO:0000313" key="5">
    <source>
        <dbReference type="Proteomes" id="UP000326060"/>
    </source>
</evidence>
<feature type="region of interest" description="Disordered" evidence="3">
    <location>
        <begin position="288"/>
        <end position="312"/>
    </location>
</feature>
<keyword evidence="2" id="KW-0067">ATP-binding</keyword>
<dbReference type="InterPro" id="IPR027417">
    <property type="entry name" value="P-loop_NTPase"/>
</dbReference>
<dbReference type="InterPro" id="IPR050625">
    <property type="entry name" value="ParA/MinD_ATPase"/>
</dbReference>
<gene>
    <name evidence="4" type="ORF">EMB92_05890</name>
</gene>
<dbReference type="Proteomes" id="UP000326060">
    <property type="component" value="Unassembled WGS sequence"/>
</dbReference>
<dbReference type="GO" id="GO:0051782">
    <property type="term" value="P:negative regulation of cell division"/>
    <property type="evidence" value="ECO:0007669"/>
    <property type="project" value="TreeGrafter"/>
</dbReference>
<dbReference type="GO" id="GO:0009898">
    <property type="term" value="C:cytoplasmic side of plasma membrane"/>
    <property type="evidence" value="ECO:0007669"/>
    <property type="project" value="TreeGrafter"/>
</dbReference>
<evidence type="ECO:0000256" key="2">
    <source>
        <dbReference type="ARBA" id="ARBA00022840"/>
    </source>
</evidence>
<dbReference type="PANTHER" id="PTHR43384:SF6">
    <property type="entry name" value="SEPTUM SITE-DETERMINING PROTEIN MIND HOMOLOG, CHLOROPLASTIC"/>
    <property type="match status" value="1"/>
</dbReference>
<feature type="region of interest" description="Disordered" evidence="3">
    <location>
        <begin position="197"/>
        <end position="232"/>
    </location>
</feature>
<accession>A0A5M9ZCI4</accession>
<feature type="compositionally biased region" description="Basic residues" evidence="3">
    <location>
        <begin position="297"/>
        <end position="312"/>
    </location>
</feature>
<evidence type="ECO:0000313" key="4">
    <source>
        <dbReference type="EMBL" id="KAA8816438.1"/>
    </source>
</evidence>
<evidence type="ECO:0000256" key="1">
    <source>
        <dbReference type="ARBA" id="ARBA00022741"/>
    </source>
</evidence>
<keyword evidence="1" id="KW-0547">Nucleotide-binding</keyword>
<dbReference type="GO" id="GO:0005829">
    <property type="term" value="C:cytosol"/>
    <property type="evidence" value="ECO:0007669"/>
    <property type="project" value="TreeGrafter"/>
</dbReference>
<dbReference type="AlphaFoldDB" id="A0A5M9ZCI4"/>
<evidence type="ECO:0008006" key="6">
    <source>
        <dbReference type="Google" id="ProtNLM"/>
    </source>
</evidence>
<sequence>MTPPAAPTPQSASPSGVPFGGIDAAATVRSRGNLVAFTSPGGGVGLTTLMAMCGLTASKRGISCALMDADLRGGGLGVMLGIEHEPGLTLQDLNAPLGHIEGNALNHELPQWEDMRVLAHAPWLGEDPDEWELQAAVKALCESNDLVLVDAGRGDALRTIPELAMARQVVAVELSALGMARARSHLALLSQARNRALNPQSASDGDHAGTGIAGDDPPLVVGVEPRGATKRSASSSVALREAIERFGDEALGPLRCDPALCADIMNGLGIRSVPKSARQVVDELADRIVAPAPQPRAARHRAPKTKTRRSRS</sequence>
<dbReference type="PANTHER" id="PTHR43384">
    <property type="entry name" value="SEPTUM SITE-DETERMINING PROTEIN MIND HOMOLOG, CHLOROPLASTIC-RELATED"/>
    <property type="match status" value="1"/>
</dbReference>
<evidence type="ECO:0000256" key="3">
    <source>
        <dbReference type="SAM" id="MobiDB-lite"/>
    </source>
</evidence>
<dbReference type="RefSeq" id="WP_150394110.1">
    <property type="nucleotide sequence ID" value="NZ_RZJP01000002.1"/>
</dbReference>